<feature type="chain" id="PRO_5032914758" description="Secreted protein" evidence="2">
    <location>
        <begin position="22"/>
        <end position="89"/>
    </location>
</feature>
<dbReference type="EMBL" id="AP021881">
    <property type="protein sequence ID" value="BBO99583.1"/>
    <property type="molecule type" value="Genomic_DNA"/>
</dbReference>
<sequence>MTNSKLLVGMLCIVCSMPVWAGMGRARDFRSNDVYSGRDSQQNVGRDDQQQQPSRNEVTPERNEGFGYGFERRQQQMEQRGNSGRRGSN</sequence>
<dbReference type="RefSeq" id="WP_162083618.1">
    <property type="nucleotide sequence ID" value="NZ_AP021881.1"/>
</dbReference>
<feature type="region of interest" description="Disordered" evidence="1">
    <location>
        <begin position="32"/>
        <end position="89"/>
    </location>
</feature>
<evidence type="ECO:0000313" key="3">
    <source>
        <dbReference type="EMBL" id="BBO99583.1"/>
    </source>
</evidence>
<reference evidence="4" key="1">
    <citation type="submission" date="2019-11" db="EMBL/GenBank/DDBJ databases">
        <title>Isolation and characterization of a novel species in the genus Sulfuriferula.</title>
        <authorList>
            <person name="Mochizuki J."/>
            <person name="Kojima H."/>
            <person name="Fukui M."/>
        </authorList>
    </citation>
    <scope>NUCLEOTIDE SEQUENCE [LARGE SCALE GENOMIC DNA]</scope>
    <source>
        <strain evidence="4">SGTM</strain>
    </source>
</reference>
<keyword evidence="4" id="KW-1185">Reference proteome</keyword>
<name>A0A809RFD1_9PROT</name>
<proteinExistence type="predicted"/>
<dbReference type="AlphaFoldDB" id="A0A809RFD1"/>
<accession>A0A809RFD1</accession>
<evidence type="ECO:0000256" key="1">
    <source>
        <dbReference type="SAM" id="MobiDB-lite"/>
    </source>
</evidence>
<evidence type="ECO:0008006" key="5">
    <source>
        <dbReference type="Google" id="ProtNLM"/>
    </source>
</evidence>
<gene>
    <name evidence="3" type="ORF">SFSGTM_02920</name>
</gene>
<dbReference type="KEGG" id="sniv:SFSGTM_02920"/>
<feature type="compositionally biased region" description="Polar residues" evidence="1">
    <location>
        <begin position="76"/>
        <end position="89"/>
    </location>
</feature>
<organism evidence="3 4">
    <name type="scientific">Sulfuriferula nivalis</name>
    <dbReference type="NCBI Taxonomy" id="2675298"/>
    <lineage>
        <taxon>Bacteria</taxon>
        <taxon>Pseudomonadati</taxon>
        <taxon>Pseudomonadota</taxon>
        <taxon>Betaproteobacteria</taxon>
        <taxon>Nitrosomonadales</taxon>
        <taxon>Sulfuricellaceae</taxon>
        <taxon>Sulfuriferula</taxon>
    </lineage>
</organism>
<dbReference type="Proteomes" id="UP000463939">
    <property type="component" value="Chromosome"/>
</dbReference>
<feature type="signal peptide" evidence="2">
    <location>
        <begin position="1"/>
        <end position="21"/>
    </location>
</feature>
<feature type="compositionally biased region" description="Basic and acidic residues" evidence="1">
    <location>
        <begin position="58"/>
        <end position="75"/>
    </location>
</feature>
<evidence type="ECO:0000313" key="4">
    <source>
        <dbReference type="Proteomes" id="UP000463939"/>
    </source>
</evidence>
<keyword evidence="2" id="KW-0732">Signal</keyword>
<protein>
    <recommendedName>
        <fullName evidence="5">Secreted protein</fullName>
    </recommendedName>
</protein>
<evidence type="ECO:0000256" key="2">
    <source>
        <dbReference type="SAM" id="SignalP"/>
    </source>
</evidence>